<gene>
    <name evidence="6" type="ORF">SAMN04488079_1178</name>
</gene>
<dbReference type="PANTHER" id="PTHR42988">
    <property type="entry name" value="PHOSPHOHYDROLASE"/>
    <property type="match status" value="1"/>
</dbReference>
<evidence type="ECO:0000256" key="4">
    <source>
        <dbReference type="ARBA" id="ARBA00025742"/>
    </source>
</evidence>
<dbReference type="OrthoDB" id="9811542at2"/>
<dbReference type="GO" id="GO:0046872">
    <property type="term" value="F:metal ion binding"/>
    <property type="evidence" value="ECO:0007669"/>
    <property type="project" value="UniProtKB-KW"/>
</dbReference>
<feature type="domain" description="Calcineurin-like phosphoesterase" evidence="5">
    <location>
        <begin position="3"/>
        <end position="193"/>
    </location>
</feature>
<dbReference type="EMBL" id="FOSH01000017">
    <property type="protein sequence ID" value="SFK62933.1"/>
    <property type="molecule type" value="Genomic_DNA"/>
</dbReference>
<protein>
    <submittedName>
        <fullName evidence="6">3',5'-cyclic AMP phosphodiesterase CpdA</fullName>
    </submittedName>
</protein>
<dbReference type="Proteomes" id="UP000198924">
    <property type="component" value="Unassembled WGS sequence"/>
</dbReference>
<organism evidence="6 7">
    <name type="scientific">Methylophaga sulfidovorans</name>
    <dbReference type="NCBI Taxonomy" id="45496"/>
    <lineage>
        <taxon>Bacteria</taxon>
        <taxon>Pseudomonadati</taxon>
        <taxon>Pseudomonadota</taxon>
        <taxon>Gammaproteobacteria</taxon>
        <taxon>Thiotrichales</taxon>
        <taxon>Piscirickettsiaceae</taxon>
        <taxon>Methylophaga</taxon>
    </lineage>
</organism>
<dbReference type="RefSeq" id="WP_091715298.1">
    <property type="nucleotide sequence ID" value="NZ_FOSH01000017.1"/>
</dbReference>
<accession>A0A1I4B307</accession>
<dbReference type="AlphaFoldDB" id="A0A1I4B307"/>
<dbReference type="InterPro" id="IPR050884">
    <property type="entry name" value="CNP_phosphodiesterase-III"/>
</dbReference>
<evidence type="ECO:0000256" key="1">
    <source>
        <dbReference type="ARBA" id="ARBA00022723"/>
    </source>
</evidence>
<keyword evidence="1" id="KW-0479">Metal-binding</keyword>
<evidence type="ECO:0000313" key="6">
    <source>
        <dbReference type="EMBL" id="SFK62933.1"/>
    </source>
</evidence>
<dbReference type="SUPFAM" id="SSF56300">
    <property type="entry name" value="Metallo-dependent phosphatases"/>
    <property type="match status" value="1"/>
</dbReference>
<dbReference type="InterPro" id="IPR004843">
    <property type="entry name" value="Calcineurin-like_PHP"/>
</dbReference>
<dbReference type="GO" id="GO:0016787">
    <property type="term" value="F:hydrolase activity"/>
    <property type="evidence" value="ECO:0007669"/>
    <property type="project" value="UniProtKB-KW"/>
</dbReference>
<keyword evidence="3" id="KW-0408">Iron</keyword>
<dbReference type="STRING" id="45496.SAMN04488079_1178"/>
<evidence type="ECO:0000256" key="3">
    <source>
        <dbReference type="ARBA" id="ARBA00023004"/>
    </source>
</evidence>
<dbReference type="Pfam" id="PF00149">
    <property type="entry name" value="Metallophos"/>
    <property type="match status" value="1"/>
</dbReference>
<name>A0A1I4B307_9GAMM</name>
<comment type="similarity">
    <text evidence="4">Belongs to the cyclic nucleotide phosphodiesterase class-III family.</text>
</comment>
<evidence type="ECO:0000259" key="5">
    <source>
        <dbReference type="Pfam" id="PF00149"/>
    </source>
</evidence>
<dbReference type="Gene3D" id="3.60.21.10">
    <property type="match status" value="1"/>
</dbReference>
<dbReference type="PANTHER" id="PTHR42988:SF2">
    <property type="entry name" value="CYCLIC NUCLEOTIDE PHOSPHODIESTERASE CBUA0032-RELATED"/>
    <property type="match status" value="1"/>
</dbReference>
<sequence length="264" mass="30358">MTTLLHISDLHFGRILTDVLEGLGRSIRTLTPEMIIISGDLTQRATSKEYQQAADFLNSLKTPYFIVPGNHDLSTFRIVERFFWPWRNWKKWIQSDLESQFSAENYQLIGINTARKAGFYMDWSRGRISPSQIQHVTQQISHAPQDQLQLLVAHHPFWLPPQYEARHLIGGRDHALASFKGSGLDVILSGHVHLDYCHVMNGMIISHAGTTTSDRLLPDTPNSFNLIQGDKHSLTIARHHWHQGEFQLSQSQAFHRKNGQWYET</sequence>
<proteinExistence type="inferred from homology"/>
<dbReference type="InterPro" id="IPR029052">
    <property type="entry name" value="Metallo-depent_PP-like"/>
</dbReference>
<reference evidence="7" key="1">
    <citation type="submission" date="2016-10" db="EMBL/GenBank/DDBJ databases">
        <authorList>
            <person name="Varghese N."/>
            <person name="Submissions S."/>
        </authorList>
    </citation>
    <scope>NUCLEOTIDE SEQUENCE [LARGE SCALE GENOMIC DNA]</scope>
    <source>
        <strain evidence="7">DSM 11578</strain>
    </source>
</reference>
<keyword evidence="7" id="KW-1185">Reference proteome</keyword>
<evidence type="ECO:0000313" key="7">
    <source>
        <dbReference type="Proteomes" id="UP000198924"/>
    </source>
</evidence>
<evidence type="ECO:0000256" key="2">
    <source>
        <dbReference type="ARBA" id="ARBA00022801"/>
    </source>
</evidence>
<keyword evidence="2" id="KW-0378">Hydrolase</keyword>